<proteinExistence type="predicted"/>
<sequence>MSSSSNKDKKQGKTPTFMDRFALHLAKELVGSKTVLQVLNQQLHGDSGKTKEHPLYWRSDLFLEDPADMMNASKWPCYCSSTTTTTTTTTTGTTTGNQQVRQRQHLLYLDAKFEFICKNNNDDDDDQPTHKKQVQVTWGCFVLHHSKSGNGNDDSTTTTTAKTITTCKNNYGMYYKSKPMRLHCLEKHVESMDIDLPEQPQNMAKFMRPALVGEQQKKNSSKGGDMNAKKAKDFHIQLKDSSNTFDNNDTEKTKKTTLQLELYYEELNDKGVLTLELEEQASSPYNELAMEPLYLREIMRSSGPEEEEIPPTTRTTSQSNSQGSLGSPFGGGSISISQSHQNNQPMMSSQNSVFGSPINATPRPAARERNMVDVQLDQALDVWFRQTNDDESDNGNNDNSKVAASSMASSPIAGAAGAANNNKKRPPPRNIQNHGMRRIKKKKKKGGLFG</sequence>
<feature type="region of interest" description="Disordered" evidence="1">
    <location>
        <begin position="387"/>
        <end position="450"/>
    </location>
</feature>
<feature type="region of interest" description="Disordered" evidence="1">
    <location>
        <begin position="302"/>
        <end position="365"/>
    </location>
</feature>
<organism evidence="2 3">
    <name type="scientific">Cylindrotheca closterium</name>
    <dbReference type="NCBI Taxonomy" id="2856"/>
    <lineage>
        <taxon>Eukaryota</taxon>
        <taxon>Sar</taxon>
        <taxon>Stramenopiles</taxon>
        <taxon>Ochrophyta</taxon>
        <taxon>Bacillariophyta</taxon>
        <taxon>Bacillariophyceae</taxon>
        <taxon>Bacillariophycidae</taxon>
        <taxon>Bacillariales</taxon>
        <taxon>Bacillariaceae</taxon>
        <taxon>Cylindrotheca</taxon>
    </lineage>
</organism>
<keyword evidence="3" id="KW-1185">Reference proteome</keyword>
<accession>A0AAD2JH86</accession>
<dbReference type="EMBL" id="CAKOGP040001758">
    <property type="protein sequence ID" value="CAJ1949316.1"/>
    <property type="molecule type" value="Genomic_DNA"/>
</dbReference>
<comment type="caution">
    <text evidence="2">The sequence shown here is derived from an EMBL/GenBank/DDBJ whole genome shotgun (WGS) entry which is preliminary data.</text>
</comment>
<gene>
    <name evidence="2" type="ORF">CYCCA115_LOCUS12033</name>
</gene>
<feature type="compositionally biased region" description="Basic residues" evidence="1">
    <location>
        <begin position="435"/>
        <end position="450"/>
    </location>
</feature>
<feature type="compositionally biased region" description="Low complexity" evidence="1">
    <location>
        <begin position="310"/>
        <end position="327"/>
    </location>
</feature>
<feature type="compositionally biased region" description="Polar residues" evidence="1">
    <location>
        <begin position="340"/>
        <end position="354"/>
    </location>
</feature>
<dbReference type="Proteomes" id="UP001295423">
    <property type="component" value="Unassembled WGS sequence"/>
</dbReference>
<protein>
    <submittedName>
        <fullName evidence="2">Uncharacterized protein</fullName>
    </submittedName>
</protein>
<dbReference type="AlphaFoldDB" id="A0AAD2JH86"/>
<reference evidence="2" key="1">
    <citation type="submission" date="2023-08" db="EMBL/GenBank/DDBJ databases">
        <authorList>
            <person name="Audoor S."/>
            <person name="Bilcke G."/>
        </authorList>
    </citation>
    <scope>NUCLEOTIDE SEQUENCE</scope>
</reference>
<evidence type="ECO:0000256" key="1">
    <source>
        <dbReference type="SAM" id="MobiDB-lite"/>
    </source>
</evidence>
<name>A0AAD2JH86_9STRA</name>
<evidence type="ECO:0000313" key="2">
    <source>
        <dbReference type="EMBL" id="CAJ1949316.1"/>
    </source>
</evidence>
<evidence type="ECO:0000313" key="3">
    <source>
        <dbReference type="Proteomes" id="UP001295423"/>
    </source>
</evidence>
<feature type="compositionally biased region" description="Low complexity" evidence="1">
    <location>
        <begin position="394"/>
        <end position="421"/>
    </location>
</feature>